<organism evidence="1 2">
    <name type="scientific">Araneus ventricosus</name>
    <name type="common">Orbweaver spider</name>
    <name type="synonym">Epeira ventricosa</name>
    <dbReference type="NCBI Taxonomy" id="182803"/>
    <lineage>
        <taxon>Eukaryota</taxon>
        <taxon>Metazoa</taxon>
        <taxon>Ecdysozoa</taxon>
        <taxon>Arthropoda</taxon>
        <taxon>Chelicerata</taxon>
        <taxon>Arachnida</taxon>
        <taxon>Araneae</taxon>
        <taxon>Araneomorphae</taxon>
        <taxon>Entelegynae</taxon>
        <taxon>Araneoidea</taxon>
        <taxon>Araneidae</taxon>
        <taxon>Araneus</taxon>
    </lineage>
</organism>
<protein>
    <submittedName>
        <fullName evidence="1">Uncharacterized protein</fullName>
    </submittedName>
</protein>
<dbReference type="EMBL" id="BGPR01180665">
    <property type="protein sequence ID" value="GBM61566.1"/>
    <property type="molecule type" value="Genomic_DNA"/>
</dbReference>
<reference evidence="1 2" key="1">
    <citation type="journal article" date="2019" name="Sci. Rep.">
        <title>Orb-weaving spider Araneus ventricosus genome elucidates the spidroin gene catalogue.</title>
        <authorList>
            <person name="Kono N."/>
            <person name="Nakamura H."/>
            <person name="Ohtoshi R."/>
            <person name="Moran D.A.P."/>
            <person name="Shinohara A."/>
            <person name="Yoshida Y."/>
            <person name="Fujiwara M."/>
            <person name="Mori M."/>
            <person name="Tomita M."/>
            <person name="Arakawa K."/>
        </authorList>
    </citation>
    <scope>NUCLEOTIDE SEQUENCE [LARGE SCALE GENOMIC DNA]</scope>
</reference>
<evidence type="ECO:0000313" key="1">
    <source>
        <dbReference type="EMBL" id="GBM61566.1"/>
    </source>
</evidence>
<comment type="caution">
    <text evidence="1">The sequence shown here is derived from an EMBL/GenBank/DDBJ whole genome shotgun (WGS) entry which is preliminary data.</text>
</comment>
<dbReference type="Proteomes" id="UP000499080">
    <property type="component" value="Unassembled WGS sequence"/>
</dbReference>
<keyword evidence="2" id="KW-1185">Reference proteome</keyword>
<name>A0A4Y2H999_ARAVE</name>
<evidence type="ECO:0000313" key="2">
    <source>
        <dbReference type="Proteomes" id="UP000499080"/>
    </source>
</evidence>
<gene>
    <name evidence="1" type="ORF">AVEN_185687_1</name>
</gene>
<feature type="non-terminal residue" evidence="1">
    <location>
        <position position="48"/>
    </location>
</feature>
<sequence length="48" mass="5774">MRNRRRGEKQLDLLLRRKLATDEAEESTIIPEPMKRNETREEWMSTSA</sequence>
<proteinExistence type="predicted"/>
<accession>A0A4Y2H999</accession>
<dbReference type="AlphaFoldDB" id="A0A4Y2H999"/>